<organism evidence="1 2">
    <name type="scientific">Haloferax prahovense (strain DSM 18310 / JCM 13924 / TL6)</name>
    <dbReference type="NCBI Taxonomy" id="1227461"/>
    <lineage>
        <taxon>Archaea</taxon>
        <taxon>Methanobacteriati</taxon>
        <taxon>Methanobacteriota</taxon>
        <taxon>Stenosarchaea group</taxon>
        <taxon>Halobacteria</taxon>
        <taxon>Halobacteriales</taxon>
        <taxon>Haloferacaceae</taxon>
        <taxon>Haloferax</taxon>
    </lineage>
</organism>
<evidence type="ECO:0000313" key="2">
    <source>
        <dbReference type="Proteomes" id="UP000011559"/>
    </source>
</evidence>
<dbReference type="AlphaFoldDB" id="M0FY73"/>
<protein>
    <submittedName>
        <fullName evidence="1">Uncharacterized protein</fullName>
    </submittedName>
</protein>
<reference evidence="1 2" key="1">
    <citation type="journal article" date="2014" name="PLoS Genet.">
        <title>Phylogenetically driven sequencing of extremely halophilic archaea reveals strategies for static and dynamic osmo-response.</title>
        <authorList>
            <person name="Becker E.A."/>
            <person name="Seitzer P.M."/>
            <person name="Tritt A."/>
            <person name="Larsen D."/>
            <person name="Krusor M."/>
            <person name="Yao A.I."/>
            <person name="Wu D."/>
            <person name="Madern D."/>
            <person name="Eisen J.A."/>
            <person name="Darling A.E."/>
            <person name="Facciotti M.T."/>
        </authorList>
    </citation>
    <scope>NUCLEOTIDE SEQUENCE [LARGE SCALE GENOMIC DNA]</scope>
    <source>
        <strain evidence="2">DSM 18310 / JCM 13924 / TL6</strain>
    </source>
</reference>
<keyword evidence="2" id="KW-1185">Reference proteome</keyword>
<evidence type="ECO:0000313" key="1">
    <source>
        <dbReference type="EMBL" id="ELZ63514.1"/>
    </source>
</evidence>
<comment type="caution">
    <text evidence="1">The sequence shown here is derived from an EMBL/GenBank/DDBJ whole genome shotgun (WGS) entry which is preliminary data.</text>
</comment>
<accession>M0FY73</accession>
<name>M0FY73_HALPT</name>
<sequence>MPLKIVVLKRIDPDLKFFECFRKRISKPKIFSKVETNKKSIGHSSSTGFHTTDISTLLINTSTSDSSSQYLDCALAEEF</sequence>
<proteinExistence type="predicted"/>
<dbReference type="EMBL" id="AOLG01000058">
    <property type="protein sequence ID" value="ELZ63514.1"/>
    <property type="molecule type" value="Genomic_DNA"/>
</dbReference>
<dbReference type="Proteomes" id="UP000011559">
    <property type="component" value="Unassembled WGS sequence"/>
</dbReference>
<gene>
    <name evidence="1" type="ORF">C457_19773</name>
</gene>